<dbReference type="GO" id="GO:0006457">
    <property type="term" value="P:protein folding"/>
    <property type="evidence" value="ECO:0000318"/>
    <property type="project" value="GO_Central"/>
</dbReference>
<dbReference type="Pfam" id="PF07986">
    <property type="entry name" value="TBCC"/>
    <property type="match status" value="1"/>
</dbReference>
<evidence type="ECO:0000313" key="3">
    <source>
        <dbReference type="EMBL" id="AOW30755.1"/>
    </source>
</evidence>
<dbReference type="STRING" id="237561.A0A1D8PRJ7"/>
<evidence type="ECO:0000313" key="4">
    <source>
        <dbReference type="Proteomes" id="UP000000559"/>
    </source>
</evidence>
<dbReference type="InterPro" id="IPR016098">
    <property type="entry name" value="CAP/MinC_C"/>
</dbReference>
<evidence type="ECO:0000259" key="1">
    <source>
        <dbReference type="Pfam" id="PF07986"/>
    </source>
</evidence>
<dbReference type="SMR" id="A0A1D8PRJ7"/>
<organism evidence="3 4">
    <name type="scientific">Candida albicans (strain SC5314 / ATCC MYA-2876)</name>
    <name type="common">Yeast</name>
    <dbReference type="NCBI Taxonomy" id="237561"/>
    <lineage>
        <taxon>Eukaryota</taxon>
        <taxon>Fungi</taxon>
        <taxon>Dikarya</taxon>
        <taxon>Ascomycota</taxon>
        <taxon>Saccharomycotina</taxon>
        <taxon>Pichiomycetes</taxon>
        <taxon>Debaryomycetaceae</taxon>
        <taxon>Candida/Lodderomyces clade</taxon>
        <taxon>Candida</taxon>
    </lineage>
</organism>
<dbReference type="VEuPathDB" id="FungiDB:C7_04170W_A"/>
<dbReference type="OMA" id="HQLRLHN"/>
<reference evidence="3 4" key="2">
    <citation type="journal article" date="2007" name="Genome Biol.">
        <title>Assembly of the Candida albicans genome into sixteen supercontigs aligned on the eight chromosomes.</title>
        <authorList>
            <person name="van het Hoog M."/>
            <person name="Rast T.J."/>
            <person name="Martchenko M."/>
            <person name="Grindle S."/>
            <person name="Dignard D."/>
            <person name="Hogues H."/>
            <person name="Cuomo C."/>
            <person name="Berriman M."/>
            <person name="Scherer S."/>
            <person name="Magee B.B."/>
            <person name="Whiteway M."/>
            <person name="Chibana H."/>
            <person name="Nantel A."/>
            <person name="Magee P.T."/>
        </authorList>
    </citation>
    <scope>GENOME REANNOTATION</scope>
    <source>
        <strain evidence="4">SC5314 / ATCC MYA-2876</strain>
    </source>
</reference>
<dbReference type="OrthoDB" id="194775at2759"/>
<dbReference type="GO" id="GO:0007023">
    <property type="term" value="P:post-chaperonin tubulin folding pathway"/>
    <property type="evidence" value="ECO:0007669"/>
    <property type="project" value="InterPro"/>
</dbReference>
<dbReference type="EMBL" id="CP017629">
    <property type="protein sequence ID" value="AOW30755.1"/>
    <property type="molecule type" value="Genomic_DNA"/>
</dbReference>
<dbReference type="GO" id="GO:0005737">
    <property type="term" value="C:cytoplasm"/>
    <property type="evidence" value="ECO:0000318"/>
    <property type="project" value="GO_Central"/>
</dbReference>
<proteinExistence type="predicted"/>
<name>A0A1D8PRJ7_CANAL</name>
<dbReference type="Gene3D" id="2.160.20.70">
    <property type="match status" value="1"/>
</dbReference>
<gene>
    <name evidence="3" type="ordered locus">CAALFM_C704170WA</name>
    <name evidence="2" type="ordered locus">orf19.7157</name>
</gene>
<dbReference type="Proteomes" id="UP000000559">
    <property type="component" value="Chromosome 7"/>
</dbReference>
<dbReference type="CGD" id="CAL0000192406">
    <property type="gene designation" value="orf19.7157"/>
</dbReference>
<dbReference type="PANTHER" id="PTHR15139">
    <property type="entry name" value="TUBULIN FOLDING COFACTOR C"/>
    <property type="match status" value="1"/>
</dbReference>
<sequence length="255" mass="28934">MNNVNDLFTQIVSCNDKSELHKIQVELDEISKNSTTPDQPSYIQKLTTDKLKILNNLLQSKQNQLSKRRFEFKGEPVAPVLKSSVANDQNVDDTSKSIQKINNQILEISSNEHMVVDCFSNSYVQTTNEIPSIHLKGGDRSICKLTVQGPVFIHDVRNSILVLSCHQARLHNIHNSLVIIQSVQNNRIIIENCNQIKVSSGIEVDDFNFPTKEIKNPHFEVLMRDVSDEVLNGVRRIAQTSDIATVINKYIDVYH</sequence>
<dbReference type="GO" id="GO:0007021">
    <property type="term" value="P:tubulin complex assembly"/>
    <property type="evidence" value="ECO:0000318"/>
    <property type="project" value="GO_Central"/>
</dbReference>
<keyword evidence="4" id="KW-1185">Reference proteome</keyword>
<feature type="domain" description="Tubulin binding cofactor C-like" evidence="1">
    <location>
        <begin position="115"/>
        <end position="200"/>
    </location>
</feature>
<dbReference type="AlphaFoldDB" id="A0A1D8PRJ7"/>
<accession>A0A1D8PRJ7</accession>
<dbReference type="InterPro" id="IPR012945">
    <property type="entry name" value="Tubulin-bd_cofactor_C_dom"/>
</dbReference>
<dbReference type="InterPro" id="IPR027684">
    <property type="entry name" value="TBCC"/>
</dbReference>
<dbReference type="InParanoid" id="A0A1D8PRJ7"/>
<evidence type="ECO:0000313" key="2">
    <source>
        <dbReference type="CGD" id="CAL0000192406"/>
    </source>
</evidence>
<reference evidence="3 4" key="1">
    <citation type="journal article" date="2004" name="Proc. Natl. Acad. Sci. U.S.A.">
        <title>The diploid genome sequence of Candida albicans.</title>
        <authorList>
            <person name="Jones T."/>
            <person name="Federspiel N.A."/>
            <person name="Chibana H."/>
            <person name="Dungan J."/>
            <person name="Kalman S."/>
            <person name="Magee B.B."/>
            <person name="Newport G."/>
            <person name="Thorstenson Y.R."/>
            <person name="Agabian N."/>
            <person name="Magee P.T."/>
            <person name="Davis R.W."/>
            <person name="Scherer S."/>
        </authorList>
    </citation>
    <scope>NUCLEOTIDE SEQUENCE [LARGE SCALE GENOMIC DNA]</scope>
    <source>
        <strain evidence="4">SC5314 / ATCC MYA-2876</strain>
    </source>
</reference>
<protein>
    <recommendedName>
        <fullName evidence="1">Tubulin binding cofactor C-like domain-containing protein</fullName>
    </recommendedName>
</protein>
<dbReference type="RefSeq" id="XP_019331042.1">
    <property type="nucleotide sequence ID" value="XM_019475497.1"/>
</dbReference>
<reference evidence="3 4" key="3">
    <citation type="journal article" date="2013" name="Genome Biol.">
        <title>Assembly of a phased diploid Candida albicans genome facilitates allele-specific measurements and provides a simple model for repeat and indel structure.</title>
        <authorList>
            <person name="Muzzey D."/>
            <person name="Schwartz K."/>
            <person name="Weissman J.S."/>
            <person name="Sherlock G."/>
        </authorList>
    </citation>
    <scope>NUCLEOTIDE SEQUENCE [LARGE SCALE GENOMIC DNA]</scope>
    <source>
        <strain evidence="4">SC5314 / ATCC MYA-2876</strain>
    </source>
</reference>
<dbReference type="GeneID" id="3643126"/>
<dbReference type="KEGG" id="cal:CAALFM_C704170WA"/>
<dbReference type="eggNOG" id="ENOG502T1DX">
    <property type="taxonomic scope" value="Eukaryota"/>
</dbReference>
<dbReference type="PANTHER" id="PTHR15139:SF0">
    <property type="entry name" value="TUBULIN-SPECIFIC CHAPERONE C"/>
    <property type="match status" value="1"/>
</dbReference>